<comment type="subcellular location">
    <subcellularLocation>
        <location evidence="1">Cytoplasm</location>
    </subcellularLocation>
</comment>
<dbReference type="PROSITE" id="PS50995">
    <property type="entry name" value="HTH_MARR_2"/>
    <property type="match status" value="1"/>
</dbReference>
<dbReference type="RefSeq" id="WP_330957851.1">
    <property type="nucleotide sequence ID" value="NZ_JAZGJQ010000003.1"/>
</dbReference>
<dbReference type="Pfam" id="PF01047">
    <property type="entry name" value="MarR"/>
    <property type="match status" value="1"/>
</dbReference>
<dbReference type="SMART" id="SM00347">
    <property type="entry name" value="HTH_MARR"/>
    <property type="match status" value="1"/>
</dbReference>
<accession>A0ABU7R921</accession>
<comment type="caution">
    <text evidence="4">The sequence shown here is derived from an EMBL/GenBank/DDBJ whole genome shotgun (WGS) entry which is preliminary data.</text>
</comment>
<evidence type="ECO:0000313" key="5">
    <source>
        <dbReference type="Proteomes" id="UP001332931"/>
    </source>
</evidence>
<dbReference type="PRINTS" id="PR00598">
    <property type="entry name" value="HTHMARR"/>
</dbReference>
<organism evidence="4 5">
    <name type="scientific">Olsenella absiana</name>
    <dbReference type="NCBI Taxonomy" id="3115222"/>
    <lineage>
        <taxon>Bacteria</taxon>
        <taxon>Bacillati</taxon>
        <taxon>Actinomycetota</taxon>
        <taxon>Coriobacteriia</taxon>
        <taxon>Coriobacteriales</taxon>
        <taxon>Atopobiaceae</taxon>
        <taxon>Olsenella</taxon>
    </lineage>
</organism>
<feature type="domain" description="HTH marR-type" evidence="3">
    <location>
        <begin position="38"/>
        <end position="168"/>
    </location>
</feature>
<reference evidence="4 5" key="1">
    <citation type="submission" date="2024-01" db="EMBL/GenBank/DDBJ databases">
        <title>Description of Olsenella sp. nov., isolated from pig feces.</title>
        <authorList>
            <person name="Chang Y.-H."/>
        </authorList>
    </citation>
    <scope>NUCLEOTIDE SEQUENCE [LARGE SCALE GENOMIC DNA]</scope>
    <source>
        <strain evidence="4 5">YH-ols2223</strain>
    </source>
</reference>
<dbReference type="InterPro" id="IPR039422">
    <property type="entry name" value="MarR/SlyA-like"/>
</dbReference>
<evidence type="ECO:0000313" key="4">
    <source>
        <dbReference type="EMBL" id="MEE6147083.1"/>
    </source>
</evidence>
<dbReference type="Gene3D" id="1.10.10.10">
    <property type="entry name" value="Winged helix-like DNA-binding domain superfamily/Winged helix DNA-binding domain"/>
    <property type="match status" value="1"/>
</dbReference>
<dbReference type="InterPro" id="IPR036390">
    <property type="entry name" value="WH_DNA-bd_sf"/>
</dbReference>
<proteinExistence type="predicted"/>
<keyword evidence="5" id="KW-1185">Reference proteome</keyword>
<dbReference type="InterPro" id="IPR036388">
    <property type="entry name" value="WH-like_DNA-bd_sf"/>
</dbReference>
<dbReference type="PANTHER" id="PTHR33164">
    <property type="entry name" value="TRANSCRIPTIONAL REGULATOR, MARR FAMILY"/>
    <property type="match status" value="1"/>
</dbReference>
<evidence type="ECO:0000256" key="1">
    <source>
        <dbReference type="ARBA" id="ARBA00004496"/>
    </source>
</evidence>
<gene>
    <name evidence="4" type="ORF">VXJ25_03585</name>
</gene>
<feature type="region of interest" description="Disordered" evidence="2">
    <location>
        <begin position="1"/>
        <end position="25"/>
    </location>
</feature>
<evidence type="ECO:0000256" key="2">
    <source>
        <dbReference type="SAM" id="MobiDB-lite"/>
    </source>
</evidence>
<dbReference type="EMBL" id="JAZGJQ010000003">
    <property type="protein sequence ID" value="MEE6147083.1"/>
    <property type="molecule type" value="Genomic_DNA"/>
</dbReference>
<evidence type="ECO:0000259" key="3">
    <source>
        <dbReference type="PROSITE" id="PS50995"/>
    </source>
</evidence>
<name>A0ABU7R921_9ACTN</name>
<dbReference type="SUPFAM" id="SSF46785">
    <property type="entry name" value="Winged helix' DNA-binding domain"/>
    <property type="match status" value="1"/>
</dbReference>
<dbReference type="PANTHER" id="PTHR33164:SF5">
    <property type="entry name" value="ORGANIC HYDROPEROXIDE RESISTANCE TRANSCRIPTIONAL REGULATOR"/>
    <property type="match status" value="1"/>
</dbReference>
<dbReference type="InterPro" id="IPR000835">
    <property type="entry name" value="HTH_MarR-typ"/>
</dbReference>
<protein>
    <submittedName>
        <fullName evidence="4">MarR family transcriptional regulator</fullName>
    </submittedName>
</protein>
<dbReference type="Proteomes" id="UP001332931">
    <property type="component" value="Unassembled WGS sequence"/>
</dbReference>
<sequence>MGATSEKDLGPTGPGAPGAEGAAAASRDDPSCEALLLDNQLCFPLYACSKEVVRSYQPLLAPLGLTYTQYLCMMVLWEEQVTSVRSLGERLYLDSGTLTPVLKKLEDRGYVTRERSVADARVLEVSLTPEGRALRDRAASVPPEMACHVHLSPEEAVELKRLLVKVLTQVRGGGAGGTGTCAQTKGEDGE</sequence>